<evidence type="ECO:0000313" key="1">
    <source>
        <dbReference type="EMBL" id="GJS80961.1"/>
    </source>
</evidence>
<dbReference type="CDD" id="cd09272">
    <property type="entry name" value="RNase_HI_RT_Ty1"/>
    <property type="match status" value="1"/>
</dbReference>
<dbReference type="Proteomes" id="UP001151760">
    <property type="component" value="Unassembled WGS sequence"/>
</dbReference>
<dbReference type="PANTHER" id="PTHR11439">
    <property type="entry name" value="GAG-POL-RELATED RETROTRANSPOSON"/>
    <property type="match status" value="1"/>
</dbReference>
<reference evidence="1" key="1">
    <citation type="journal article" date="2022" name="Int. J. Mol. Sci.">
        <title>Draft Genome of Tanacetum Coccineum: Genomic Comparison of Closely Related Tanacetum-Family Plants.</title>
        <authorList>
            <person name="Yamashiro T."/>
            <person name="Shiraishi A."/>
            <person name="Nakayama K."/>
            <person name="Satake H."/>
        </authorList>
    </citation>
    <scope>NUCLEOTIDE SEQUENCE</scope>
</reference>
<name>A0ABQ4YTW9_9ASTR</name>
<organism evidence="1 2">
    <name type="scientific">Tanacetum coccineum</name>
    <dbReference type="NCBI Taxonomy" id="301880"/>
    <lineage>
        <taxon>Eukaryota</taxon>
        <taxon>Viridiplantae</taxon>
        <taxon>Streptophyta</taxon>
        <taxon>Embryophyta</taxon>
        <taxon>Tracheophyta</taxon>
        <taxon>Spermatophyta</taxon>
        <taxon>Magnoliopsida</taxon>
        <taxon>eudicotyledons</taxon>
        <taxon>Gunneridae</taxon>
        <taxon>Pentapetalae</taxon>
        <taxon>asterids</taxon>
        <taxon>campanulids</taxon>
        <taxon>Asterales</taxon>
        <taxon>Asteraceae</taxon>
        <taxon>Asteroideae</taxon>
        <taxon>Anthemideae</taxon>
        <taxon>Anthemidinae</taxon>
        <taxon>Tanacetum</taxon>
    </lineage>
</organism>
<sequence length="391" mass="45276">MNYLMLSVSDYDNFGPALQLQKTFVHNSTELRIQDHSNETSSSKLVLNVVPTAYKTNTSLQELELLFSPMYEEYFIARNQSVSKYSALYDNLQQQDTQPTLNVQPTIEPVIPPTDFNVKESNNDQAEDAEFEAYGFINPLCKPVQEVAEPSSRNIDTLNMHAFYQLHRSDYQWTKNHPLEQVHRNPSKSSKDIVGKRELILKNLLRQSHDWKLFGFVLPTMHTNHLYIPDGHRNGFFNSPLKEEVYHGMDKCVSIGTPMATSPKLDADLIGDKLVSWMSKKQDCTAMSMAEAEYVALCASYAQVLWMRIQVKDYGFDYNKIPLYYNPVQHSRTKHINFLYHFIKEQVENGIVELYFVITEYQLADMFTKSLSKERFEYLVGRLGMRCLTPV</sequence>
<comment type="caution">
    <text evidence="1">The sequence shown here is derived from an EMBL/GenBank/DDBJ whole genome shotgun (WGS) entry which is preliminary data.</text>
</comment>
<proteinExistence type="predicted"/>
<protein>
    <submittedName>
        <fullName evidence="1">Uncharacterized protein</fullName>
    </submittedName>
</protein>
<reference evidence="1" key="2">
    <citation type="submission" date="2022-01" db="EMBL/GenBank/DDBJ databases">
        <authorList>
            <person name="Yamashiro T."/>
            <person name="Shiraishi A."/>
            <person name="Satake H."/>
            <person name="Nakayama K."/>
        </authorList>
    </citation>
    <scope>NUCLEOTIDE SEQUENCE</scope>
</reference>
<dbReference type="PANTHER" id="PTHR11439:SF483">
    <property type="entry name" value="PEPTIDE SYNTHASE GLIP-LIKE, PUTATIVE (AFU_ORTHOLOGUE AFUA_3G12920)-RELATED"/>
    <property type="match status" value="1"/>
</dbReference>
<accession>A0ABQ4YTW9</accession>
<keyword evidence="2" id="KW-1185">Reference proteome</keyword>
<dbReference type="EMBL" id="BQNB010010711">
    <property type="protein sequence ID" value="GJS80961.1"/>
    <property type="molecule type" value="Genomic_DNA"/>
</dbReference>
<evidence type="ECO:0000313" key="2">
    <source>
        <dbReference type="Proteomes" id="UP001151760"/>
    </source>
</evidence>
<gene>
    <name evidence="1" type="ORF">Tco_0747502</name>
</gene>